<dbReference type="OrthoDB" id="10325328at2759"/>
<proteinExistence type="predicted"/>
<evidence type="ECO:0000313" key="3">
    <source>
        <dbReference type="Proteomes" id="UP000054845"/>
    </source>
</evidence>
<dbReference type="AlphaFoldDB" id="A0A0P1BHQ0"/>
<evidence type="ECO:0000256" key="1">
    <source>
        <dbReference type="SAM" id="MobiDB-lite"/>
    </source>
</evidence>
<sequence length="332" mass="36228">MAADLHTQAINLAFDDFYADFMRGGGGTTDVYEHQQPQAGPSTHTDALFPSETYHHHQGARLSRPAILYTPHESSHKPLVPAFSLVDKDATSSHSSPTRWGASADEEGHGKAGSLSPNTIDMTHAPPASQIHPWAAPFSLRVKEEAEEPENNDILSAAVLQQSREQDAYPCLAQEVSYGAAPDEVPVHPAIHSFCSKQPASASWPEWKLNYALPRPSRANSDGPTLKDHTASVVDHDSASMGYSFDRTPKPTAQAPKALAKAQLYAQETGTRLDLRALWAHRIRLEVKRRNLGSRHIPTQDRSMQSTPVAPHQTALHLTVMRAPGSEEEAGL</sequence>
<accession>A0A0P1BHQ0</accession>
<reference evidence="2 3" key="1">
    <citation type="submission" date="2014-09" db="EMBL/GenBank/DDBJ databases">
        <authorList>
            <person name="Magalhaes I.L.F."/>
            <person name="Oliveira U."/>
            <person name="Santos F.R."/>
            <person name="Vidigal T.H.D.A."/>
            <person name="Brescovit A.D."/>
            <person name="Santos A.J."/>
        </authorList>
    </citation>
    <scope>NUCLEOTIDE SEQUENCE [LARGE SCALE GENOMIC DNA]</scope>
</reference>
<feature type="region of interest" description="Disordered" evidence="1">
    <location>
        <begin position="29"/>
        <end position="56"/>
    </location>
</feature>
<feature type="compositionally biased region" description="Polar residues" evidence="1">
    <location>
        <begin position="35"/>
        <end position="45"/>
    </location>
</feature>
<evidence type="ECO:0000313" key="2">
    <source>
        <dbReference type="EMBL" id="CEH15699.1"/>
    </source>
</evidence>
<keyword evidence="3" id="KW-1185">Reference proteome</keyword>
<protein>
    <submittedName>
        <fullName evidence="2">Uncharacterized protein</fullName>
    </submittedName>
</protein>
<feature type="region of interest" description="Disordered" evidence="1">
    <location>
        <begin position="90"/>
        <end position="113"/>
    </location>
</feature>
<name>A0A0P1BHQ0_9BASI</name>
<dbReference type="Proteomes" id="UP000054845">
    <property type="component" value="Unassembled WGS sequence"/>
</dbReference>
<organism evidence="2 3">
    <name type="scientific">Ceraceosorus bombacis</name>
    <dbReference type="NCBI Taxonomy" id="401625"/>
    <lineage>
        <taxon>Eukaryota</taxon>
        <taxon>Fungi</taxon>
        <taxon>Dikarya</taxon>
        <taxon>Basidiomycota</taxon>
        <taxon>Ustilaginomycotina</taxon>
        <taxon>Exobasidiomycetes</taxon>
        <taxon>Ceraceosorales</taxon>
        <taxon>Ceraceosoraceae</taxon>
        <taxon>Ceraceosorus</taxon>
    </lineage>
</organism>
<dbReference type="EMBL" id="CCYA01000272">
    <property type="protein sequence ID" value="CEH15699.1"/>
    <property type="molecule type" value="Genomic_DNA"/>
</dbReference>